<dbReference type="PANTHER" id="PTHR43000">
    <property type="entry name" value="DTDP-D-GLUCOSE 4,6-DEHYDRATASE-RELATED"/>
    <property type="match status" value="1"/>
</dbReference>
<evidence type="ECO:0000313" key="5">
    <source>
        <dbReference type="Proteomes" id="UP001500449"/>
    </source>
</evidence>
<dbReference type="Gene3D" id="3.40.50.720">
    <property type="entry name" value="NAD(P)-binding Rossmann-like Domain"/>
    <property type="match status" value="1"/>
</dbReference>
<protein>
    <submittedName>
        <fullName evidence="4">NAD(P)-dependent oxidoreductase</fullName>
    </submittedName>
</protein>
<feature type="domain" description="Ketoreductase" evidence="3">
    <location>
        <begin position="9"/>
        <end position="174"/>
    </location>
</feature>
<proteinExistence type="inferred from homology"/>
<reference evidence="4 5" key="1">
    <citation type="journal article" date="2019" name="Int. J. Syst. Evol. Microbiol.">
        <title>The Global Catalogue of Microorganisms (GCM) 10K type strain sequencing project: providing services to taxonomists for standard genome sequencing and annotation.</title>
        <authorList>
            <consortium name="The Broad Institute Genomics Platform"/>
            <consortium name="The Broad Institute Genome Sequencing Center for Infectious Disease"/>
            <person name="Wu L."/>
            <person name="Ma J."/>
        </authorList>
    </citation>
    <scope>NUCLEOTIDE SEQUENCE [LARGE SCALE GENOMIC DNA]</scope>
    <source>
        <strain evidence="4 5">JCM 16009</strain>
    </source>
</reference>
<dbReference type="InterPro" id="IPR020904">
    <property type="entry name" value="Sc_DH/Rdtase_CS"/>
</dbReference>
<comment type="caution">
    <text evidence="4">The sequence shown here is derived from an EMBL/GenBank/DDBJ whole genome shotgun (WGS) entry which is preliminary data.</text>
</comment>
<dbReference type="SMART" id="SM00822">
    <property type="entry name" value="PKS_KR"/>
    <property type="match status" value="1"/>
</dbReference>
<dbReference type="InterPro" id="IPR036291">
    <property type="entry name" value="NAD(P)-bd_dom_sf"/>
</dbReference>
<dbReference type="Pfam" id="PF01370">
    <property type="entry name" value="Epimerase"/>
    <property type="match status" value="1"/>
</dbReference>
<dbReference type="InterPro" id="IPR057326">
    <property type="entry name" value="KR_dom"/>
</dbReference>
<accession>A0ABN2NDT9</accession>
<sequence>MTTQPASPDTVLVTGAAGLLGRAVVHRLRGRGTQVVATDVAPGLEDVIGCDVTDAAVVETLIAREGVTGVIHCGAISGPMVARGAPRTIVDVNVDGTANLLEAARLHGLRRVVICSSLTVYGPTDAAAVTETMATNPTSVYAASKVAGEALMLAYAAQHGVDGVALRIGTVYGPGRRTACFVRTVLEDARDGRRTELPFGRDFPRQYLYVDDAADALVLAWDAETVPSRVYNIGGGSYLTMRGVADAAADVVPGVDVQLGEGPDPDDPDRQGPLSTERAASELGYRPKWTLAEGLEAYAAWLQGEEERRG</sequence>
<dbReference type="EMBL" id="BAAAQK010000019">
    <property type="protein sequence ID" value="GAA1864891.1"/>
    <property type="molecule type" value="Genomic_DNA"/>
</dbReference>
<evidence type="ECO:0000256" key="1">
    <source>
        <dbReference type="ARBA" id="ARBA00007637"/>
    </source>
</evidence>
<keyword evidence="5" id="KW-1185">Reference proteome</keyword>
<gene>
    <name evidence="4" type="ORF">GCM10009836_51500</name>
</gene>
<dbReference type="Proteomes" id="UP001500449">
    <property type="component" value="Unassembled WGS sequence"/>
</dbReference>
<feature type="region of interest" description="Disordered" evidence="2">
    <location>
        <begin position="259"/>
        <end position="281"/>
    </location>
</feature>
<evidence type="ECO:0000259" key="3">
    <source>
        <dbReference type="SMART" id="SM00822"/>
    </source>
</evidence>
<evidence type="ECO:0000256" key="2">
    <source>
        <dbReference type="SAM" id="MobiDB-lite"/>
    </source>
</evidence>
<name>A0ABN2NDT9_9PSEU</name>
<dbReference type="InterPro" id="IPR001509">
    <property type="entry name" value="Epimerase_deHydtase"/>
</dbReference>
<dbReference type="SUPFAM" id="SSF51735">
    <property type="entry name" value="NAD(P)-binding Rossmann-fold domains"/>
    <property type="match status" value="1"/>
</dbReference>
<evidence type="ECO:0000313" key="4">
    <source>
        <dbReference type="EMBL" id="GAA1864891.1"/>
    </source>
</evidence>
<comment type="similarity">
    <text evidence="1">Belongs to the NAD(P)-dependent epimerase/dehydratase family.</text>
</comment>
<dbReference type="PROSITE" id="PS00061">
    <property type="entry name" value="ADH_SHORT"/>
    <property type="match status" value="1"/>
</dbReference>
<organism evidence="4 5">
    <name type="scientific">Pseudonocardia ailaonensis</name>
    <dbReference type="NCBI Taxonomy" id="367279"/>
    <lineage>
        <taxon>Bacteria</taxon>
        <taxon>Bacillati</taxon>
        <taxon>Actinomycetota</taxon>
        <taxon>Actinomycetes</taxon>
        <taxon>Pseudonocardiales</taxon>
        <taxon>Pseudonocardiaceae</taxon>
        <taxon>Pseudonocardia</taxon>
    </lineage>
</organism>
<dbReference type="RefSeq" id="WP_344422232.1">
    <property type="nucleotide sequence ID" value="NZ_BAAAQK010000019.1"/>
</dbReference>